<comment type="subcellular location">
    <subcellularLocation>
        <location evidence="1">Nucleus</location>
        <location evidence="1">Nucleolus</location>
    </subcellularLocation>
</comment>
<dbReference type="PANTHER" id="PTHR12755">
    <property type="entry name" value="CLEAVAGE/POLYADENYLATION FACTOR IA SUBUNIT CLP1P"/>
    <property type="match status" value="1"/>
</dbReference>
<sequence length="632" mass="72151">MVIDSKQDLPQYTKDSGSESDSDSSNNFIVGSPSIPSSKSATVVLNSEEYEDDEGDDLNGLDAELIDNITYEGDEDETMFVGLKEKQKLHLSGVFRLQVVKGGIVYNNVHYNASREILTFWHPLSQSIPTIDFSHFAGWQDTIFMPRNNRFKIRDEEFKSFPCVLRVFNSNHTGLLEAGHLYRDVNYLWKPKEPYFPLNERTTYHLLHESDRIQSLSVPGYWSTPLEKLYLSHKNAAYDTRIMVIGGKNSGKSTFLRLLLEKFTQDIRDSTTSQEELVYLDLDPGQPEYSLPDSISLNKILSSPISLGQHLCQGSNFQTLLQFYAGSSSPQDEPTSYLNCADKLIDHLEEQAFFGTSLLNLPGWIKGFGMQILNHIIRKYKPTHLLFLETANSKRHLDELTIPQSFSTSLRDAYAPEVVRVPAHSLNHTLSSRFHASQLRTFKILALFHKITQFDYDFAPLLKSAPLQISYGKGKSGIKGIQFPMEFQNLNPQDIKSALEGTVIGIYTYSGEDSLEVKSLNTFPILQSCTSSSKNFITLGLIHSIDTSQQIMNIYVPPCHTQILDKQPEDAQWIIVRNKTETPFCDFLPSPRTITWDDNIQIPFATFERRKKLEHVWKVRKNVMRRGQFMKR</sequence>
<dbReference type="InterPro" id="IPR027417">
    <property type="entry name" value="P-loop_NTPase"/>
</dbReference>
<dbReference type="OrthoDB" id="4054781at2759"/>
<evidence type="ECO:0000256" key="7">
    <source>
        <dbReference type="ARBA" id="ARBA00022741"/>
    </source>
</evidence>
<dbReference type="Pfam" id="PF16575">
    <property type="entry name" value="CLP1_P"/>
    <property type="match status" value="1"/>
</dbReference>
<protein>
    <recommendedName>
        <fullName evidence="4">Polynucleotide 5'-hydroxyl-kinase GRC3</fullName>
    </recommendedName>
    <alternativeName>
        <fullName evidence="3">Polynucleotide 5'-hydroxyl-kinase grc3</fullName>
    </alternativeName>
</protein>
<dbReference type="InterPro" id="IPR032319">
    <property type="entry name" value="CLP1_P"/>
</dbReference>
<evidence type="ECO:0000256" key="3">
    <source>
        <dbReference type="ARBA" id="ARBA00018706"/>
    </source>
</evidence>
<evidence type="ECO:0000256" key="8">
    <source>
        <dbReference type="ARBA" id="ARBA00022777"/>
    </source>
</evidence>
<keyword evidence="5" id="KW-0698">rRNA processing</keyword>
<dbReference type="Gene3D" id="3.40.50.300">
    <property type="entry name" value="P-loop containing nucleotide triphosphate hydrolases"/>
    <property type="match status" value="1"/>
</dbReference>
<accession>A0A6C1DVP1</accession>
<gene>
    <name evidence="13" type="primary">GRC3_1</name>
    <name evidence="13" type="ORF">GRS66_003304</name>
</gene>
<evidence type="ECO:0000256" key="9">
    <source>
        <dbReference type="ARBA" id="ARBA00022840"/>
    </source>
</evidence>
<dbReference type="FunFam" id="3.40.50.300:FF:002306">
    <property type="entry name" value="Grc3p"/>
    <property type="match status" value="1"/>
</dbReference>
<evidence type="ECO:0000256" key="2">
    <source>
        <dbReference type="ARBA" id="ARBA00011003"/>
    </source>
</evidence>
<organism evidence="13 14">
    <name type="scientific">Saccharomyces pastorianus</name>
    <name type="common">Lager yeast</name>
    <name type="synonym">Saccharomyces cerevisiae x Saccharomyces eubayanus</name>
    <dbReference type="NCBI Taxonomy" id="27292"/>
    <lineage>
        <taxon>Eukaryota</taxon>
        <taxon>Fungi</taxon>
        <taxon>Dikarya</taxon>
        <taxon>Ascomycota</taxon>
        <taxon>Saccharomycotina</taxon>
        <taxon>Saccharomycetes</taxon>
        <taxon>Saccharomycetales</taxon>
        <taxon>Saccharomycetaceae</taxon>
        <taxon>Saccharomyces</taxon>
    </lineage>
</organism>
<feature type="domain" description="Clp1 P-loop" evidence="12">
    <location>
        <begin position="246"/>
        <end position="401"/>
    </location>
</feature>
<name>A0A6C1DVP1_SACPS</name>
<keyword evidence="14" id="KW-1185">Reference proteome</keyword>
<evidence type="ECO:0000256" key="4">
    <source>
        <dbReference type="ARBA" id="ARBA00019824"/>
    </source>
</evidence>
<proteinExistence type="inferred from homology"/>
<feature type="region of interest" description="Disordered" evidence="11">
    <location>
        <begin position="1"/>
        <end position="44"/>
    </location>
</feature>
<keyword evidence="6" id="KW-0808">Transferase</keyword>
<evidence type="ECO:0000259" key="12">
    <source>
        <dbReference type="Pfam" id="PF16575"/>
    </source>
</evidence>
<feature type="compositionally biased region" description="Polar residues" evidence="11">
    <location>
        <begin position="26"/>
        <end position="44"/>
    </location>
</feature>
<keyword evidence="8 13" id="KW-0418">Kinase</keyword>
<dbReference type="Proteomes" id="UP000501346">
    <property type="component" value="Chromosome ScXII"/>
</dbReference>
<dbReference type="GO" id="GO:0005524">
    <property type="term" value="F:ATP binding"/>
    <property type="evidence" value="ECO:0007669"/>
    <property type="project" value="UniProtKB-KW"/>
</dbReference>
<evidence type="ECO:0000256" key="5">
    <source>
        <dbReference type="ARBA" id="ARBA00022552"/>
    </source>
</evidence>
<dbReference type="EMBL" id="CP048993">
    <property type="protein sequence ID" value="QID80949.1"/>
    <property type="molecule type" value="Genomic_DNA"/>
</dbReference>
<evidence type="ECO:0000256" key="10">
    <source>
        <dbReference type="ARBA" id="ARBA00023242"/>
    </source>
</evidence>
<dbReference type="GO" id="GO:0000448">
    <property type="term" value="P:cleavage in ITS2 between 5.8S rRNA and LSU-rRNA of tricistronic rRNA transcript (SSU-rRNA, 5.8S rRNA, LSU-rRNA)"/>
    <property type="evidence" value="ECO:0007669"/>
    <property type="project" value="TreeGrafter"/>
</dbReference>
<dbReference type="GO" id="GO:0005730">
    <property type="term" value="C:nucleolus"/>
    <property type="evidence" value="ECO:0007669"/>
    <property type="project" value="UniProtKB-SubCell"/>
</dbReference>
<dbReference type="PANTHER" id="PTHR12755:SF3">
    <property type="entry name" value="POLYNUCLEOTIDE 5'-HYDROXYL-KINASE NOL9"/>
    <property type="match status" value="1"/>
</dbReference>
<keyword evidence="9" id="KW-0067">ATP-binding</keyword>
<keyword evidence="7" id="KW-0547">Nucleotide-binding</keyword>
<dbReference type="AlphaFoldDB" id="A0A6C1DVP1"/>
<dbReference type="GO" id="GO:0051731">
    <property type="term" value="F:polynucleotide 5'-hydroxyl-kinase activity"/>
    <property type="evidence" value="ECO:0007669"/>
    <property type="project" value="InterPro"/>
</dbReference>
<evidence type="ECO:0000256" key="6">
    <source>
        <dbReference type="ARBA" id="ARBA00022679"/>
    </source>
</evidence>
<evidence type="ECO:0000313" key="14">
    <source>
        <dbReference type="Proteomes" id="UP000501346"/>
    </source>
</evidence>
<evidence type="ECO:0000256" key="1">
    <source>
        <dbReference type="ARBA" id="ARBA00004604"/>
    </source>
</evidence>
<reference evidence="13 14" key="1">
    <citation type="journal article" date="2019" name="BMC Genomics">
        <title>Chromosome level assembly and comparative genome analysis confirm lager-brewing yeasts originated from a single hybridization.</title>
        <authorList>
            <person name="Salazar A.N."/>
            <person name="Gorter de Vries A.R."/>
            <person name="van den Broek M."/>
            <person name="Brouwers N."/>
            <person name="de la Torre Cortes P."/>
            <person name="Kuijpers N.G.A."/>
            <person name="Daran J.G."/>
            <person name="Abeel T."/>
        </authorList>
    </citation>
    <scope>NUCLEOTIDE SEQUENCE [LARGE SCALE GENOMIC DNA]</scope>
    <source>
        <strain evidence="13 14">CBS 1483</strain>
    </source>
</reference>
<dbReference type="InterPro" id="IPR045116">
    <property type="entry name" value="Clp1/Grc3"/>
</dbReference>
<evidence type="ECO:0000256" key="11">
    <source>
        <dbReference type="SAM" id="MobiDB-lite"/>
    </source>
</evidence>
<comment type="similarity">
    <text evidence="2">Belongs to the Clp1 family. NOL9/GRC3 subfamily.</text>
</comment>
<keyword evidence="10" id="KW-0539">Nucleus</keyword>
<evidence type="ECO:0000313" key="13">
    <source>
        <dbReference type="EMBL" id="QID80949.1"/>
    </source>
</evidence>